<sequence length="335" mass="36046">MRVCVVGAGSIGGFLAVKLAQSGNDVTVTARGKHLEAIKKHGLLLKIGGEELLASNLKATDKLRDVGEQDVFFLAVKAHQVEPIVDDISAVLGPKSCIVTLQNGIPWWFFQEFNGPFSGTVVRSVDPDGTLSKKIDPKRIIGCVVYPAANIEAPGVIRHDEGIRFPIGELDGSSSERVQAISNMLVEAGFKSPILPDIRSELFLKVWGSACFNPVSALTHATLEDLCTYPLTRELSINALREIQAVGEKLGATFRVPLQRRLDGAKAVGQHKTSTLQDVENGREMEIDAIGGAVVELAKIAGVDIPHVETIYALSKLLNENVRAGNMIRSQPKAA</sequence>
<evidence type="ECO:0000259" key="4">
    <source>
        <dbReference type="Pfam" id="PF02558"/>
    </source>
</evidence>
<evidence type="ECO:0000313" key="7">
    <source>
        <dbReference type="Proteomes" id="UP001157974"/>
    </source>
</evidence>
<dbReference type="Pfam" id="PF08546">
    <property type="entry name" value="ApbA_C"/>
    <property type="match status" value="1"/>
</dbReference>
<evidence type="ECO:0008006" key="8">
    <source>
        <dbReference type="Google" id="ProtNLM"/>
    </source>
</evidence>
<dbReference type="Gene3D" id="1.10.1040.10">
    <property type="entry name" value="N-(1-d-carboxylethyl)-l-norvaline Dehydrogenase, domain 2"/>
    <property type="match status" value="1"/>
</dbReference>
<evidence type="ECO:0000256" key="2">
    <source>
        <dbReference type="ARBA" id="ARBA00022857"/>
    </source>
</evidence>
<evidence type="ECO:0000313" key="6">
    <source>
        <dbReference type="EMBL" id="KAJ8908751.1"/>
    </source>
</evidence>
<dbReference type="PANTHER" id="PTHR21708">
    <property type="entry name" value="PROBABLE 2-DEHYDROPANTOATE 2-REDUCTASE"/>
    <property type="match status" value="1"/>
</dbReference>
<keyword evidence="7" id="KW-1185">Reference proteome</keyword>
<dbReference type="InterPro" id="IPR051402">
    <property type="entry name" value="KPR-Related"/>
</dbReference>
<dbReference type="GO" id="GO:0005737">
    <property type="term" value="C:cytoplasm"/>
    <property type="evidence" value="ECO:0007669"/>
    <property type="project" value="TreeGrafter"/>
</dbReference>
<dbReference type="Pfam" id="PF02558">
    <property type="entry name" value="ApbA"/>
    <property type="match status" value="1"/>
</dbReference>
<dbReference type="Gene3D" id="3.40.50.720">
    <property type="entry name" value="NAD(P)-binding Rossmann-like Domain"/>
    <property type="match status" value="1"/>
</dbReference>
<reference evidence="6 7" key="1">
    <citation type="journal article" date="2023" name="Nat. Commun.">
        <title>Origin of minicircular mitochondrial genomes in red algae.</title>
        <authorList>
            <person name="Lee Y."/>
            <person name="Cho C.H."/>
            <person name="Lee Y.M."/>
            <person name="Park S.I."/>
            <person name="Yang J.H."/>
            <person name="West J.A."/>
            <person name="Bhattacharya D."/>
            <person name="Yoon H.S."/>
        </authorList>
    </citation>
    <scope>NUCLEOTIDE SEQUENCE [LARGE SCALE GENOMIC DNA]</scope>
    <source>
        <strain evidence="6 7">CCMP1338</strain>
        <tissue evidence="6">Whole cell</tissue>
    </source>
</reference>
<dbReference type="NCBIfam" id="NF005089">
    <property type="entry name" value="PRK06522.1-4"/>
    <property type="match status" value="1"/>
</dbReference>
<dbReference type="PANTHER" id="PTHR21708:SF45">
    <property type="entry name" value="2-DEHYDROPANTOATE 2-REDUCTASE"/>
    <property type="match status" value="1"/>
</dbReference>
<gene>
    <name evidence="6" type="ORF">NDN08_005456</name>
</gene>
<organism evidence="6 7">
    <name type="scientific">Rhodosorus marinus</name>
    <dbReference type="NCBI Taxonomy" id="101924"/>
    <lineage>
        <taxon>Eukaryota</taxon>
        <taxon>Rhodophyta</taxon>
        <taxon>Stylonematophyceae</taxon>
        <taxon>Stylonematales</taxon>
        <taxon>Stylonemataceae</taxon>
        <taxon>Rhodosorus</taxon>
    </lineage>
</organism>
<dbReference type="InterPro" id="IPR008927">
    <property type="entry name" value="6-PGluconate_DH-like_C_sf"/>
</dbReference>
<evidence type="ECO:0000256" key="1">
    <source>
        <dbReference type="ARBA" id="ARBA00007870"/>
    </source>
</evidence>
<dbReference type="InterPro" id="IPR013752">
    <property type="entry name" value="KPA_reductase"/>
</dbReference>
<dbReference type="FunFam" id="3.40.50.720:FF:000307">
    <property type="entry name" value="2-dehydropantoate 2-reductase"/>
    <property type="match status" value="1"/>
</dbReference>
<dbReference type="FunFam" id="1.10.1040.10:FF:000017">
    <property type="entry name" value="2-dehydropantoate 2-reductase"/>
    <property type="match status" value="1"/>
</dbReference>
<name>A0AAV8V1N9_9RHOD</name>
<dbReference type="GO" id="GO:0016491">
    <property type="term" value="F:oxidoreductase activity"/>
    <property type="evidence" value="ECO:0007669"/>
    <property type="project" value="UniProtKB-KW"/>
</dbReference>
<proteinExistence type="inferred from homology"/>
<dbReference type="EMBL" id="JAMWBK010000001">
    <property type="protein sequence ID" value="KAJ8908751.1"/>
    <property type="molecule type" value="Genomic_DNA"/>
</dbReference>
<protein>
    <recommendedName>
        <fullName evidence="8">2-dehydropantoate 2-reductase</fullName>
    </recommendedName>
</protein>
<keyword evidence="2" id="KW-0521">NADP</keyword>
<feature type="domain" description="Ketopantoate reductase C-terminal" evidence="5">
    <location>
        <begin position="197"/>
        <end position="317"/>
    </location>
</feature>
<dbReference type="SUPFAM" id="SSF51735">
    <property type="entry name" value="NAD(P)-binding Rossmann-fold domains"/>
    <property type="match status" value="1"/>
</dbReference>
<dbReference type="InterPro" id="IPR036291">
    <property type="entry name" value="NAD(P)-bd_dom_sf"/>
</dbReference>
<dbReference type="SUPFAM" id="SSF48179">
    <property type="entry name" value="6-phosphogluconate dehydrogenase C-terminal domain-like"/>
    <property type="match status" value="1"/>
</dbReference>
<keyword evidence="3" id="KW-0560">Oxidoreductase</keyword>
<dbReference type="InterPro" id="IPR013328">
    <property type="entry name" value="6PGD_dom2"/>
</dbReference>
<dbReference type="InterPro" id="IPR013332">
    <property type="entry name" value="KPR_N"/>
</dbReference>
<dbReference type="Proteomes" id="UP001157974">
    <property type="component" value="Unassembled WGS sequence"/>
</dbReference>
<accession>A0AAV8V1N9</accession>
<dbReference type="AlphaFoldDB" id="A0AAV8V1N9"/>
<comment type="caution">
    <text evidence="6">The sequence shown here is derived from an EMBL/GenBank/DDBJ whole genome shotgun (WGS) entry which is preliminary data.</text>
</comment>
<evidence type="ECO:0000259" key="5">
    <source>
        <dbReference type="Pfam" id="PF08546"/>
    </source>
</evidence>
<comment type="similarity">
    <text evidence="1">Belongs to the ketopantoate reductase family.</text>
</comment>
<evidence type="ECO:0000256" key="3">
    <source>
        <dbReference type="ARBA" id="ARBA00023002"/>
    </source>
</evidence>
<feature type="domain" description="Ketopantoate reductase N-terminal" evidence="4">
    <location>
        <begin position="3"/>
        <end position="171"/>
    </location>
</feature>